<organism evidence="2 3">
    <name type="scientific">Hymenobacter swuensis DY53</name>
    <dbReference type="NCBI Taxonomy" id="1227739"/>
    <lineage>
        <taxon>Bacteria</taxon>
        <taxon>Pseudomonadati</taxon>
        <taxon>Bacteroidota</taxon>
        <taxon>Cytophagia</taxon>
        <taxon>Cytophagales</taxon>
        <taxon>Hymenobacteraceae</taxon>
        <taxon>Hymenobacter</taxon>
    </lineage>
</organism>
<keyword evidence="1" id="KW-0732">Signal</keyword>
<protein>
    <submittedName>
        <fullName evidence="2">Uncharacterized protein</fullName>
    </submittedName>
</protein>
<dbReference type="EMBL" id="CP007145">
    <property type="protein sequence ID" value="AHJ96361.1"/>
    <property type="molecule type" value="Genomic_DNA"/>
</dbReference>
<evidence type="ECO:0000313" key="2">
    <source>
        <dbReference type="EMBL" id="AHJ96361.1"/>
    </source>
</evidence>
<dbReference type="STRING" id="1227739.Hsw_0766"/>
<dbReference type="PATRIC" id="fig|1227739.3.peg.1018"/>
<evidence type="ECO:0000313" key="3">
    <source>
        <dbReference type="Proteomes" id="UP000019423"/>
    </source>
</evidence>
<sequence>MKRLFLFTSLVLGLPACGDLFCADSCGCNPAPNAGNYDITGTTVTAIANASNSVTVLAAAEPVSRSQFALRFGLDTRLVAAHRVGWGAAYACSPVEPKFTELVTAITVTSNNALDAQHPAGSSLNDLLSVYEVVGNPVADGLLSDYVQRRAQQPALVLELRLANPAAASTGPQQFTVVYQLSNGETYTAQTSPLTLTQ</sequence>
<proteinExistence type="predicted"/>
<dbReference type="KEGG" id="hsw:Hsw_0766"/>
<reference evidence="2 3" key="1">
    <citation type="submission" date="2014-01" db="EMBL/GenBank/DDBJ databases">
        <title>Complete genome sequence of ionizing-radiation resistance bacterium Hymenobacter swuensis DY53.</title>
        <authorList>
            <person name="Jung J.-H."/>
            <person name="Jeong S.-W."/>
            <person name="Joe M.-H."/>
            <person name="Cho y.-j."/>
            <person name="Kim M.-K."/>
            <person name="Lim S.-Y."/>
        </authorList>
    </citation>
    <scope>NUCLEOTIDE SEQUENCE [LARGE SCALE GENOMIC DNA]</scope>
    <source>
        <strain evidence="2 3">DY53</strain>
    </source>
</reference>
<feature type="signal peptide" evidence="1">
    <location>
        <begin position="1"/>
        <end position="18"/>
    </location>
</feature>
<keyword evidence="3" id="KW-1185">Reference proteome</keyword>
<dbReference type="OrthoDB" id="876977at2"/>
<feature type="chain" id="PRO_5004907948" evidence="1">
    <location>
        <begin position="19"/>
        <end position="198"/>
    </location>
</feature>
<dbReference type="RefSeq" id="WP_044001097.1">
    <property type="nucleotide sequence ID" value="NZ_CP007145.1"/>
</dbReference>
<dbReference type="Proteomes" id="UP000019423">
    <property type="component" value="Chromosome"/>
</dbReference>
<name>W8F1A3_9BACT</name>
<dbReference type="AlphaFoldDB" id="W8F1A3"/>
<evidence type="ECO:0000256" key="1">
    <source>
        <dbReference type="SAM" id="SignalP"/>
    </source>
</evidence>
<gene>
    <name evidence="2" type="ORF">Hsw_0766</name>
</gene>
<accession>W8F1A3</accession>
<dbReference type="HOGENOM" id="CLU_1508644_0_0_10"/>